<evidence type="ECO:0000313" key="2">
    <source>
        <dbReference type="Proteomes" id="UP000473885"/>
    </source>
</evidence>
<dbReference type="EMBL" id="SXDP01000009">
    <property type="protein sequence ID" value="NEZ47569.1"/>
    <property type="molecule type" value="Genomic_DNA"/>
</dbReference>
<dbReference type="AlphaFoldDB" id="A0A6M0RDD6"/>
<evidence type="ECO:0000313" key="1">
    <source>
        <dbReference type="EMBL" id="NEZ47569.1"/>
    </source>
</evidence>
<dbReference type="OrthoDB" id="1927516at2"/>
<dbReference type="Proteomes" id="UP000473885">
    <property type="component" value="Unassembled WGS sequence"/>
</dbReference>
<sequence>MKYKIGQKIKFTNSFTINASKGKKFRVCPGDEAMIVRKIDNTIAEVVYTKGQAKGMSQNLDIEVDDELDEDGIAKKIMQELYK</sequence>
<reference evidence="1 2" key="1">
    <citation type="submission" date="2019-04" db="EMBL/GenBank/DDBJ databases">
        <title>Genome sequencing of Clostridium botulinum Groups I-IV and Clostridium butyricum.</title>
        <authorList>
            <person name="Brunt J."/>
            <person name="Van Vliet A.H.M."/>
            <person name="Stringer S.C."/>
            <person name="Carter A.T."/>
            <person name="Peck M.W."/>
        </authorList>
    </citation>
    <scope>NUCLEOTIDE SEQUENCE [LARGE SCALE GENOMIC DNA]</scope>
    <source>
        <strain evidence="1 2">IFR 18/094</strain>
    </source>
</reference>
<organism evidence="1 2">
    <name type="scientific">Clostridium niameyense</name>
    <dbReference type="NCBI Taxonomy" id="1622073"/>
    <lineage>
        <taxon>Bacteria</taxon>
        <taxon>Bacillati</taxon>
        <taxon>Bacillota</taxon>
        <taxon>Clostridia</taxon>
        <taxon>Eubacteriales</taxon>
        <taxon>Clostridiaceae</taxon>
        <taxon>Clostridium</taxon>
    </lineage>
</organism>
<dbReference type="RefSeq" id="WP_050606613.1">
    <property type="nucleotide sequence ID" value="NZ_CABKUB010000006.1"/>
</dbReference>
<protein>
    <submittedName>
        <fullName evidence="1">Uncharacterized protein</fullName>
    </submittedName>
</protein>
<keyword evidence="2" id="KW-1185">Reference proteome</keyword>
<comment type="caution">
    <text evidence="1">The sequence shown here is derived from an EMBL/GenBank/DDBJ whole genome shotgun (WGS) entry which is preliminary data.</text>
</comment>
<name>A0A6M0RDD6_9CLOT</name>
<gene>
    <name evidence="1" type="ORF">FDF74_10240</name>
</gene>
<accession>A0A6M0RDD6</accession>
<proteinExistence type="predicted"/>